<dbReference type="SUPFAM" id="SSF52016">
    <property type="entry name" value="LeuD/IlvD-like"/>
    <property type="match status" value="1"/>
</dbReference>
<dbReference type="EMBL" id="CP012850">
    <property type="protein sequence ID" value="ALI36482.1"/>
    <property type="molecule type" value="Genomic_DNA"/>
</dbReference>
<dbReference type="InterPro" id="IPR050165">
    <property type="entry name" value="DHAD_IlvD/Edd"/>
</dbReference>
<feature type="binding site" evidence="15">
    <location>
        <position position="48"/>
    </location>
    <ligand>
        <name>[2Fe-2S] cluster</name>
        <dbReference type="ChEBI" id="CHEBI:190135"/>
    </ligand>
</feature>
<comment type="cofactor">
    <cofactor evidence="15">
        <name>[2Fe-2S] cluster</name>
        <dbReference type="ChEBI" id="CHEBI:190135"/>
    </cofactor>
    <text evidence="15">Binds 1 [2Fe-2S] cluster per subunit. This cluster acts as a Lewis acid cofactor.</text>
</comment>
<dbReference type="AlphaFoldDB" id="A0A654MAI0"/>
<evidence type="ECO:0000256" key="11">
    <source>
        <dbReference type="ARBA" id="ARBA00029304"/>
    </source>
</evidence>
<evidence type="ECO:0000256" key="15">
    <source>
        <dbReference type="HAMAP-Rule" id="MF_00012"/>
    </source>
</evidence>
<comment type="cofactor">
    <cofactor evidence="1 15">
        <name>Mg(2+)</name>
        <dbReference type="ChEBI" id="CHEBI:18420"/>
    </cofactor>
</comment>
<dbReference type="InterPro" id="IPR037237">
    <property type="entry name" value="IlvD/EDD_N"/>
</dbReference>
<feature type="domain" description="Dihydroxy-acid/6-phosphogluconate dehydratase C-terminal" evidence="17">
    <location>
        <begin position="373"/>
        <end position="561"/>
    </location>
</feature>
<evidence type="ECO:0000256" key="4">
    <source>
        <dbReference type="ARBA" id="ARBA00022714"/>
    </source>
</evidence>
<keyword evidence="10 15" id="KW-0100">Branched-chain amino acid biosynthesis</keyword>
<dbReference type="PROSITE" id="PS00887">
    <property type="entry name" value="ILVD_EDD_2"/>
    <property type="match status" value="1"/>
</dbReference>
<keyword evidence="9 15" id="KW-0456">Lyase</keyword>
<feature type="domain" description="Dihydroxy-acid/6-phosphogluconate dehydratase N-terminal" evidence="16">
    <location>
        <begin position="33"/>
        <end position="350"/>
    </location>
</feature>
<organism evidence="18 19">
    <name type="scientific">Candidatus Nitrosocosmicus oleophilus</name>
    <dbReference type="NCBI Taxonomy" id="1353260"/>
    <lineage>
        <taxon>Archaea</taxon>
        <taxon>Nitrososphaerota</taxon>
        <taxon>Nitrososphaeria</taxon>
        <taxon>Nitrososphaerales</taxon>
        <taxon>Nitrososphaeraceae</taxon>
        <taxon>Candidatus Nitrosocosmicus</taxon>
    </lineage>
</organism>
<protein>
    <recommendedName>
        <fullName evidence="14 15">Dihydroxy-acid dehydratase</fullName>
        <shortName evidence="15">DAD</shortName>
        <ecNumber evidence="14 15">4.2.1.9</ecNumber>
    </recommendedName>
</protein>
<comment type="pathway">
    <text evidence="13 15">Amino-acid biosynthesis; L-isoleucine biosynthesis; L-isoleucine from 2-oxobutanoate: step 3/4.</text>
</comment>
<dbReference type="GO" id="GO:0009099">
    <property type="term" value="P:L-valine biosynthetic process"/>
    <property type="evidence" value="ECO:0007669"/>
    <property type="project" value="UniProtKB-UniRule"/>
</dbReference>
<dbReference type="GeneID" id="60422235"/>
<comment type="similarity">
    <text evidence="2 15">Belongs to the IlvD/Edd family.</text>
</comment>
<comment type="function">
    <text evidence="15">Functions in the biosynthesis of branched-chain amino acids. Catalyzes the dehydration of (2R,3R)-2,3-dihydroxy-3-methylpentanoate (2,3-dihydroxy-3-methylvalerate) into 2-oxo-3-methylpentanoate (2-oxo-3-methylvalerate) and of (2R)-2,3-dihydroxy-3-methylbutanoate (2,3-dihydroxyisovalerate) into 2-oxo-3-methylbutanoate (2-oxoisovalerate), the penultimate precursor to L-isoleucine and L-valine, respectively.</text>
</comment>
<comment type="subunit">
    <text evidence="15">Homodimer.</text>
</comment>
<dbReference type="Gene3D" id="3.50.30.80">
    <property type="entry name" value="IlvD/EDD C-terminal domain-like"/>
    <property type="match status" value="1"/>
</dbReference>
<dbReference type="InterPro" id="IPR000581">
    <property type="entry name" value="ILV_EDD_N"/>
</dbReference>
<feature type="binding site" evidence="15">
    <location>
        <position position="80"/>
    </location>
    <ligand>
        <name>Mg(2+)</name>
        <dbReference type="ChEBI" id="CHEBI:18420"/>
    </ligand>
</feature>
<dbReference type="NCBIfam" id="TIGR00110">
    <property type="entry name" value="ilvD"/>
    <property type="match status" value="1"/>
</dbReference>
<evidence type="ECO:0000256" key="2">
    <source>
        <dbReference type="ARBA" id="ARBA00006486"/>
    </source>
</evidence>
<feature type="binding site" description="via carbamate group" evidence="15">
    <location>
        <position position="123"/>
    </location>
    <ligand>
        <name>Mg(2+)</name>
        <dbReference type="ChEBI" id="CHEBI:18420"/>
    </ligand>
</feature>
<evidence type="ECO:0000256" key="3">
    <source>
        <dbReference type="ARBA" id="ARBA00022605"/>
    </source>
</evidence>
<dbReference type="GO" id="GO:0051537">
    <property type="term" value="F:2 iron, 2 sulfur cluster binding"/>
    <property type="evidence" value="ECO:0007669"/>
    <property type="project" value="UniProtKB-UniRule"/>
</dbReference>
<dbReference type="InterPro" id="IPR020558">
    <property type="entry name" value="DiOHA_6PGluconate_deHydtase_CS"/>
</dbReference>
<evidence type="ECO:0000256" key="13">
    <source>
        <dbReference type="ARBA" id="ARBA00029437"/>
    </source>
</evidence>
<evidence type="ECO:0000259" key="17">
    <source>
        <dbReference type="Pfam" id="PF24877"/>
    </source>
</evidence>
<keyword evidence="19" id="KW-1185">Reference proteome</keyword>
<feature type="binding site" evidence="15">
    <location>
        <position position="122"/>
    </location>
    <ligand>
        <name>Mg(2+)</name>
        <dbReference type="ChEBI" id="CHEBI:18420"/>
    </ligand>
</feature>
<keyword evidence="4 15" id="KW-0001">2Fe-2S</keyword>
<keyword evidence="3 15" id="KW-0028">Amino-acid biosynthesis</keyword>
<dbReference type="NCBIfam" id="NF002068">
    <property type="entry name" value="PRK00911.1"/>
    <property type="match status" value="1"/>
</dbReference>
<comment type="catalytic activity">
    <reaction evidence="11">
        <text>(2R)-2,3-dihydroxy-3-methylbutanoate = 3-methyl-2-oxobutanoate + H2O</text>
        <dbReference type="Rhea" id="RHEA:24809"/>
        <dbReference type="ChEBI" id="CHEBI:11851"/>
        <dbReference type="ChEBI" id="CHEBI:15377"/>
        <dbReference type="ChEBI" id="CHEBI:49072"/>
        <dbReference type="EC" id="4.2.1.9"/>
    </reaction>
    <physiologicalReaction direction="left-to-right" evidence="11">
        <dbReference type="Rhea" id="RHEA:24810"/>
    </physiologicalReaction>
</comment>
<accession>A0A654MAI0</accession>
<dbReference type="InterPro" id="IPR042096">
    <property type="entry name" value="Dihydro-acid_dehy_C"/>
</dbReference>
<dbReference type="RefSeq" id="WP_196815733.1">
    <property type="nucleotide sequence ID" value="NZ_CP012850.1"/>
</dbReference>
<evidence type="ECO:0000256" key="6">
    <source>
        <dbReference type="ARBA" id="ARBA00022842"/>
    </source>
</evidence>
<evidence type="ECO:0000256" key="8">
    <source>
        <dbReference type="ARBA" id="ARBA00023014"/>
    </source>
</evidence>
<feature type="active site" description="Proton acceptor" evidence="15">
    <location>
        <position position="480"/>
    </location>
</feature>
<reference evidence="19" key="1">
    <citation type="submission" date="2015-10" db="EMBL/GenBank/DDBJ databases">
        <title>Niche specialization of a soil ammonia-oxidizing archaeon, Candidatus Nitrosocosmicus oleophilus.</title>
        <authorList>
            <person name="Jung M.-Y."/>
            <person name="Rhee S.-K."/>
        </authorList>
    </citation>
    <scope>NUCLEOTIDE SEQUENCE [LARGE SCALE GENOMIC DNA]</scope>
    <source>
        <strain evidence="19">MY3</strain>
    </source>
</reference>
<dbReference type="InterPro" id="IPR004404">
    <property type="entry name" value="DihydroxyA_deHydtase"/>
</dbReference>
<dbReference type="GO" id="GO:0004160">
    <property type="term" value="F:dihydroxy-acid dehydratase activity"/>
    <property type="evidence" value="ECO:0007669"/>
    <property type="project" value="UniProtKB-UniRule"/>
</dbReference>
<keyword evidence="8 15" id="KW-0411">Iron-sulfur</keyword>
<dbReference type="Pfam" id="PF00920">
    <property type="entry name" value="ILVD_EDD_N"/>
    <property type="match status" value="1"/>
</dbReference>
<dbReference type="FunFam" id="3.50.30.80:FF:000001">
    <property type="entry name" value="Dihydroxy-acid dehydratase"/>
    <property type="match status" value="1"/>
</dbReference>
<keyword evidence="7 15" id="KW-0408">Iron</keyword>
<keyword evidence="6 15" id="KW-0460">Magnesium</keyword>
<evidence type="ECO:0000256" key="14">
    <source>
        <dbReference type="ARBA" id="ARBA00029490"/>
    </source>
</evidence>
<feature type="modified residue" description="N6-carboxylysine" evidence="15">
    <location>
        <position position="123"/>
    </location>
</feature>
<dbReference type="Pfam" id="PF24877">
    <property type="entry name" value="ILV_EDD_C"/>
    <property type="match status" value="1"/>
</dbReference>
<evidence type="ECO:0000313" key="19">
    <source>
        <dbReference type="Proteomes" id="UP000058925"/>
    </source>
</evidence>
<dbReference type="PROSITE" id="PS00886">
    <property type="entry name" value="ILVD_EDD_1"/>
    <property type="match status" value="1"/>
</dbReference>
<dbReference type="PANTHER" id="PTHR21000">
    <property type="entry name" value="DIHYDROXY-ACID DEHYDRATASE DAD"/>
    <property type="match status" value="1"/>
</dbReference>
<comment type="pathway">
    <text evidence="12 15">Amino-acid biosynthesis; L-valine biosynthesis; L-valine from pyruvate: step 3/4.</text>
</comment>
<dbReference type="InterPro" id="IPR056740">
    <property type="entry name" value="ILV_EDD_C"/>
</dbReference>
<dbReference type="HAMAP" id="MF_00012">
    <property type="entry name" value="IlvD"/>
    <property type="match status" value="1"/>
</dbReference>
<dbReference type="SUPFAM" id="SSF143975">
    <property type="entry name" value="IlvD/EDD N-terminal domain-like"/>
    <property type="match status" value="1"/>
</dbReference>
<proteinExistence type="inferred from homology"/>
<evidence type="ECO:0000256" key="7">
    <source>
        <dbReference type="ARBA" id="ARBA00023004"/>
    </source>
</evidence>
<dbReference type="Proteomes" id="UP000058925">
    <property type="component" value="Chromosome"/>
</dbReference>
<dbReference type="PANTHER" id="PTHR21000:SF5">
    <property type="entry name" value="DIHYDROXY-ACID DEHYDRATASE, MITOCHONDRIAL"/>
    <property type="match status" value="1"/>
</dbReference>
<dbReference type="UniPathway" id="UPA00049">
    <property type="reaction ID" value="UER00061"/>
</dbReference>
<name>A0A654MAI0_9ARCH</name>
<comment type="catalytic activity">
    <reaction evidence="15">
        <text>(2R,3R)-2,3-dihydroxy-3-methylpentanoate = (S)-3-methyl-2-oxopentanoate + H2O</text>
        <dbReference type="Rhea" id="RHEA:27694"/>
        <dbReference type="ChEBI" id="CHEBI:15377"/>
        <dbReference type="ChEBI" id="CHEBI:35146"/>
        <dbReference type="ChEBI" id="CHEBI:49258"/>
        <dbReference type="EC" id="4.2.1.9"/>
    </reaction>
</comment>
<gene>
    <name evidence="15 18" type="primary">ilvD</name>
    <name evidence="18" type="ORF">NMY3_02285</name>
</gene>
<dbReference type="GO" id="GO:0009097">
    <property type="term" value="P:isoleucine biosynthetic process"/>
    <property type="evidence" value="ECO:0007669"/>
    <property type="project" value="UniProtKB-UniRule"/>
</dbReference>
<evidence type="ECO:0000256" key="9">
    <source>
        <dbReference type="ARBA" id="ARBA00023239"/>
    </source>
</evidence>
<evidence type="ECO:0000256" key="10">
    <source>
        <dbReference type="ARBA" id="ARBA00023304"/>
    </source>
</evidence>
<dbReference type="OrthoDB" id="8674at2157"/>
<feature type="binding site" evidence="15">
    <location>
        <position position="454"/>
    </location>
    <ligand>
        <name>Mg(2+)</name>
        <dbReference type="ChEBI" id="CHEBI:18420"/>
    </ligand>
</feature>
<sequence length="575" mass="62204">MILPSRKTVEGASRAPHRAMYKSMGLSDEDLGRPLVAVCSTCNEATPCNIHLGKLAQKSKEGVRDSGNTPREFTTIAVSDGIAMGHEGMKSSLVSREIIADSIEIMVRAHQYDAIVGISGCDKSLPGTLMAMARLNLPSIFVYGGTILPGYWNGSPVTIQDVYEAVGTYDAGKMSLEELTSLENVACPSAGSCAGMYTANTMASISEALGMALPGSATPPAESEERHKICFETGKSIDHLILNDLKPRDILNYEAFENAIMMANAIGGSTNAILHLLALSREAGIELDIKDFEYIRKKTPHIANMRPGGSYVMLNLDNIGGIPVILKSLLDKGILNGNVETVTGNTMKKNLESYDFRKSKSYYKEQKTEFRNILRTVDDPIHKEGTLKILFGNLAPEGAVIKIAGLKEDKFEGVAKVYQSEESAFDAVSKREIGEGDVVVIRYEGPKGGPGMREMLSVTAAIVGQGLGEKVAMLTDGRFSGATRGFMIGHVSPEAMVGGPISIIKNGDKIKIDLIKETIDLKISKKEFANRTKKFKPIKIRYRSGALAKYATLVRSASEGAITSAIPKYMKRNFT</sequence>
<keyword evidence="5 15" id="KW-0479">Metal-binding</keyword>
<dbReference type="KEGG" id="taa:NMY3_02285"/>
<comment type="caution">
    <text evidence="15">Lacks conserved residue(s) required for the propagation of feature annotation.</text>
</comment>
<dbReference type="EC" id="4.2.1.9" evidence="14 15"/>
<evidence type="ECO:0000256" key="12">
    <source>
        <dbReference type="ARBA" id="ARBA00029436"/>
    </source>
</evidence>
<dbReference type="UniPathway" id="UPA00047">
    <property type="reaction ID" value="UER00057"/>
</dbReference>
<evidence type="ECO:0000259" key="16">
    <source>
        <dbReference type="Pfam" id="PF00920"/>
    </source>
</evidence>
<evidence type="ECO:0000256" key="1">
    <source>
        <dbReference type="ARBA" id="ARBA00001946"/>
    </source>
</evidence>
<dbReference type="GO" id="GO:0000287">
    <property type="term" value="F:magnesium ion binding"/>
    <property type="evidence" value="ECO:0007669"/>
    <property type="project" value="UniProtKB-UniRule"/>
</dbReference>
<evidence type="ECO:0000313" key="18">
    <source>
        <dbReference type="EMBL" id="ALI36482.1"/>
    </source>
</evidence>
<evidence type="ECO:0000256" key="5">
    <source>
        <dbReference type="ARBA" id="ARBA00022723"/>
    </source>
</evidence>